<organism evidence="1 2">
    <name type="scientific">Arabidopsis thaliana</name>
    <name type="common">Mouse-ear cress</name>
    <dbReference type="NCBI Taxonomy" id="3702"/>
    <lineage>
        <taxon>Eukaryota</taxon>
        <taxon>Viridiplantae</taxon>
        <taxon>Streptophyta</taxon>
        <taxon>Embryophyta</taxon>
        <taxon>Tracheophyta</taxon>
        <taxon>Spermatophyta</taxon>
        <taxon>Magnoliopsida</taxon>
        <taxon>eudicotyledons</taxon>
        <taxon>Gunneridae</taxon>
        <taxon>Pentapetalae</taxon>
        <taxon>rosids</taxon>
        <taxon>malvids</taxon>
        <taxon>Brassicales</taxon>
        <taxon>Brassicaceae</taxon>
        <taxon>Camelineae</taxon>
        <taxon>Arabidopsis</taxon>
    </lineage>
</organism>
<proteinExistence type="predicted"/>
<accession>A0A7G2E6L4</accession>
<name>A0A7G2E6L4_ARATH</name>
<dbReference type="AlphaFoldDB" id="A0A7G2E6L4"/>
<dbReference type="EMBL" id="LR881467">
    <property type="protein sequence ID" value="CAD5318603.1"/>
    <property type="molecule type" value="Genomic_DNA"/>
</dbReference>
<evidence type="ECO:0000313" key="2">
    <source>
        <dbReference type="Proteomes" id="UP000516314"/>
    </source>
</evidence>
<dbReference type="Proteomes" id="UP000516314">
    <property type="component" value="Chromosome 2"/>
</dbReference>
<evidence type="ECO:0000313" key="1">
    <source>
        <dbReference type="EMBL" id="CAD5318603.1"/>
    </source>
</evidence>
<sequence length="43" mass="4923">MVFDGERLHLGRDGLGEHWASFWRFGGSRIDGRGLARFFCPVL</sequence>
<gene>
    <name evidence="1" type="ORF">AT9943_LOCUS6826</name>
</gene>
<reference evidence="1 2" key="1">
    <citation type="submission" date="2020-09" db="EMBL/GenBank/DDBJ databases">
        <authorList>
            <person name="Ashkenazy H."/>
        </authorList>
    </citation>
    <scope>NUCLEOTIDE SEQUENCE [LARGE SCALE GENOMIC DNA]</scope>
    <source>
        <strain evidence="2">cv. Cdm-0</strain>
    </source>
</reference>
<protein>
    <submittedName>
        <fullName evidence="1">(thale cress) hypothetical protein</fullName>
    </submittedName>
</protein>